<protein>
    <submittedName>
        <fullName evidence="3">Uncharacterized protein</fullName>
    </submittedName>
</protein>
<comment type="caution">
    <text evidence="3">The sequence shown here is derived from an EMBL/GenBank/DDBJ whole genome shotgun (WGS) entry which is preliminary data.</text>
</comment>
<proteinExistence type="predicted"/>
<accession>A0ABS1W0N6</accession>
<evidence type="ECO:0000313" key="4">
    <source>
        <dbReference type="Proteomes" id="UP000598996"/>
    </source>
</evidence>
<gene>
    <name evidence="3" type="ORF">JKJ07_38985</name>
</gene>
<keyword evidence="2" id="KW-1133">Transmembrane helix</keyword>
<keyword evidence="4" id="KW-1185">Reference proteome</keyword>
<name>A0ABS1W0N6_9ACTN</name>
<keyword evidence="1" id="KW-0175">Coiled coil</keyword>
<dbReference type="EMBL" id="JAENHO010000013">
    <property type="protein sequence ID" value="MBL7260301.1"/>
    <property type="molecule type" value="Genomic_DNA"/>
</dbReference>
<feature type="transmembrane region" description="Helical" evidence="2">
    <location>
        <begin position="305"/>
        <end position="330"/>
    </location>
</feature>
<dbReference type="RefSeq" id="WP_202997027.1">
    <property type="nucleotide sequence ID" value="NZ_JAENHO010000013.1"/>
</dbReference>
<evidence type="ECO:0000256" key="2">
    <source>
        <dbReference type="SAM" id="Phobius"/>
    </source>
</evidence>
<keyword evidence="2" id="KW-0472">Membrane</keyword>
<feature type="transmembrane region" description="Helical" evidence="2">
    <location>
        <begin position="12"/>
        <end position="34"/>
    </location>
</feature>
<evidence type="ECO:0000313" key="3">
    <source>
        <dbReference type="EMBL" id="MBL7260301.1"/>
    </source>
</evidence>
<evidence type="ECO:0000256" key="1">
    <source>
        <dbReference type="SAM" id="Coils"/>
    </source>
</evidence>
<dbReference type="Proteomes" id="UP000598996">
    <property type="component" value="Unassembled WGS sequence"/>
</dbReference>
<sequence length="350" mass="38094">MDNLVLETVIGLVFIFGTFSVVVSLLTEMIARFIGLRGEYLMRGIRTLVDGSGRFSLSFRDLFARTSKEPAPKDGDPSEPMTTKLMQHALICSSADKAQIPVNAGNAKLSSRDRRKLPAYISGRSFARALLDTVIPDAAGKTKMDEVRTLIDGLGDTHLRASLLALANAAEEDVARFRRNVEEWYDDHMARVSGWYKRHVRWISLAIGVLLVLLFNLDAVQITRSLYTDQALRASVVTEATRAAQCGDKAPAACLQEVRGQIDQVRGAGLPIGWATVPACAVPVKCGWWEQRGLVTPDAGGGTKALSLLIILAGWALMTLTLLPGARFWFDALSRLGTLRSTGPKPKTGS</sequence>
<feature type="transmembrane region" description="Helical" evidence="2">
    <location>
        <begin position="199"/>
        <end position="217"/>
    </location>
</feature>
<organism evidence="3 4">
    <name type="scientific">Paractinoplanes lichenicola</name>
    <dbReference type="NCBI Taxonomy" id="2802976"/>
    <lineage>
        <taxon>Bacteria</taxon>
        <taxon>Bacillati</taxon>
        <taxon>Actinomycetota</taxon>
        <taxon>Actinomycetes</taxon>
        <taxon>Micromonosporales</taxon>
        <taxon>Micromonosporaceae</taxon>
        <taxon>Paractinoplanes</taxon>
    </lineage>
</organism>
<reference evidence="3 4" key="1">
    <citation type="submission" date="2021-01" db="EMBL/GenBank/DDBJ databases">
        <title>Actinoplanes sp. nov. LDG1-01 isolated from lichen.</title>
        <authorList>
            <person name="Saeng-In P."/>
            <person name="Phongsopitanun W."/>
            <person name="Kanchanasin P."/>
            <person name="Yuki M."/>
            <person name="Kudo T."/>
            <person name="Ohkuma M."/>
            <person name="Tanasupawat S."/>
        </authorList>
    </citation>
    <scope>NUCLEOTIDE SEQUENCE [LARGE SCALE GENOMIC DNA]</scope>
    <source>
        <strain evidence="3 4">LDG1-01</strain>
    </source>
</reference>
<feature type="coiled-coil region" evidence="1">
    <location>
        <begin position="160"/>
        <end position="187"/>
    </location>
</feature>
<keyword evidence="2" id="KW-0812">Transmembrane</keyword>